<gene>
    <name evidence="5" type="ORF">SAMN05444422_10616</name>
</gene>
<dbReference type="InterPro" id="IPR006119">
    <property type="entry name" value="Resolv_N"/>
</dbReference>
<feature type="compositionally biased region" description="Polar residues" evidence="3">
    <location>
        <begin position="1"/>
        <end position="10"/>
    </location>
</feature>
<dbReference type="CDD" id="cd03768">
    <property type="entry name" value="SR_ResInv"/>
    <property type="match status" value="1"/>
</dbReference>
<dbReference type="SMART" id="SM00857">
    <property type="entry name" value="Resolvase"/>
    <property type="match status" value="1"/>
</dbReference>
<dbReference type="Pfam" id="PF00239">
    <property type="entry name" value="Resolvase"/>
    <property type="match status" value="1"/>
</dbReference>
<evidence type="ECO:0000313" key="5">
    <source>
        <dbReference type="EMBL" id="SFC24034.1"/>
    </source>
</evidence>
<feature type="compositionally biased region" description="Basic and acidic residues" evidence="3">
    <location>
        <begin position="11"/>
        <end position="22"/>
    </location>
</feature>
<feature type="region of interest" description="Disordered" evidence="3">
    <location>
        <begin position="1"/>
        <end position="42"/>
    </location>
</feature>
<dbReference type="PROSITE" id="PS51736">
    <property type="entry name" value="RECOMBINASES_3"/>
    <property type="match status" value="1"/>
</dbReference>
<sequence>MSESQENTNELTHKHGETEAKRVAQYTRVSTEEQNPEQQRNRVQDYVNYEYNGADQVEYADIETGTSAEAREQFQELLDDLDELDAVVATKLDRIARSIRDFEDIIVQFEEADTRLVLTDQPIGYDPDGEDAMSTLMRQITAVFAEFEVNLIQERTKAAIREMRANGHKWGRAPLGFDKENGNLYPTEDFNRICSVLELVDNGELSQNKAASMLETSRTTIRRATTEEDRRELYDLPTKSDR</sequence>
<proteinExistence type="predicted"/>
<accession>A0A1I1HJ80</accession>
<name>A0A1I1HJ80_NATHA</name>
<reference evidence="6" key="1">
    <citation type="submission" date="2016-10" db="EMBL/GenBank/DDBJ databases">
        <authorList>
            <person name="Varghese N."/>
            <person name="Submissions S."/>
        </authorList>
    </citation>
    <scope>NUCLEOTIDE SEQUENCE [LARGE SCALE GENOMIC DNA]</scope>
    <source>
        <strain evidence="6">DSM 13078</strain>
    </source>
</reference>
<evidence type="ECO:0000256" key="2">
    <source>
        <dbReference type="ARBA" id="ARBA00023172"/>
    </source>
</evidence>
<evidence type="ECO:0000313" key="6">
    <source>
        <dbReference type="Proteomes" id="UP000199161"/>
    </source>
</evidence>
<dbReference type="OrthoDB" id="24728at2157"/>
<dbReference type="EMBL" id="FOKW01000006">
    <property type="protein sequence ID" value="SFC24034.1"/>
    <property type="molecule type" value="Genomic_DNA"/>
</dbReference>
<dbReference type="GO" id="GO:0000150">
    <property type="term" value="F:DNA strand exchange activity"/>
    <property type="evidence" value="ECO:0007669"/>
    <property type="project" value="InterPro"/>
</dbReference>
<dbReference type="GO" id="GO:0003677">
    <property type="term" value="F:DNA binding"/>
    <property type="evidence" value="ECO:0007669"/>
    <property type="project" value="UniProtKB-KW"/>
</dbReference>
<dbReference type="RefSeq" id="WP_143095834.1">
    <property type="nucleotide sequence ID" value="NZ_FOKW01000006.1"/>
</dbReference>
<evidence type="ECO:0000259" key="4">
    <source>
        <dbReference type="PROSITE" id="PS51736"/>
    </source>
</evidence>
<feature type="domain" description="Resolvase/invertase-type recombinase catalytic" evidence="4">
    <location>
        <begin position="22"/>
        <end position="167"/>
    </location>
</feature>
<evidence type="ECO:0000256" key="3">
    <source>
        <dbReference type="SAM" id="MobiDB-lite"/>
    </source>
</evidence>
<dbReference type="InterPro" id="IPR036162">
    <property type="entry name" value="Resolvase-like_N_sf"/>
</dbReference>
<organism evidence="5 6">
    <name type="scientific">Natronobacterium haloterrestre</name>
    <name type="common">Halobiforma haloterrestris</name>
    <dbReference type="NCBI Taxonomy" id="148448"/>
    <lineage>
        <taxon>Archaea</taxon>
        <taxon>Methanobacteriati</taxon>
        <taxon>Methanobacteriota</taxon>
        <taxon>Stenosarchaea group</taxon>
        <taxon>Halobacteria</taxon>
        <taxon>Halobacteriales</taxon>
        <taxon>Natrialbaceae</taxon>
        <taxon>Natronobacterium</taxon>
    </lineage>
</organism>
<protein>
    <submittedName>
        <fullName evidence="5">Site-specific DNA recombinase</fullName>
    </submittedName>
</protein>
<dbReference type="Gene3D" id="3.40.50.1390">
    <property type="entry name" value="Resolvase, N-terminal catalytic domain"/>
    <property type="match status" value="1"/>
</dbReference>
<dbReference type="InterPro" id="IPR050639">
    <property type="entry name" value="SSR_resolvase"/>
</dbReference>
<keyword evidence="6" id="KW-1185">Reference proteome</keyword>
<keyword evidence="2" id="KW-0233">DNA recombination</keyword>
<keyword evidence="1" id="KW-0238">DNA-binding</keyword>
<dbReference type="AlphaFoldDB" id="A0A1I1HJ80"/>
<dbReference type="PANTHER" id="PTHR30461">
    <property type="entry name" value="DNA-INVERTASE FROM LAMBDOID PROPHAGE"/>
    <property type="match status" value="1"/>
</dbReference>
<dbReference type="PANTHER" id="PTHR30461:SF2">
    <property type="entry name" value="SERINE RECOMBINASE PINE-RELATED"/>
    <property type="match status" value="1"/>
</dbReference>
<dbReference type="Proteomes" id="UP000199161">
    <property type="component" value="Unassembled WGS sequence"/>
</dbReference>
<dbReference type="SUPFAM" id="SSF53041">
    <property type="entry name" value="Resolvase-like"/>
    <property type="match status" value="1"/>
</dbReference>
<feature type="compositionally biased region" description="Polar residues" evidence="3">
    <location>
        <begin position="27"/>
        <end position="38"/>
    </location>
</feature>
<evidence type="ECO:0000256" key="1">
    <source>
        <dbReference type="ARBA" id="ARBA00023125"/>
    </source>
</evidence>